<name>A0A8J2Q5G1_9NEOP</name>
<proteinExistence type="predicted"/>
<dbReference type="Proteomes" id="UP000789524">
    <property type="component" value="Unassembled WGS sequence"/>
</dbReference>
<organism evidence="2 3">
    <name type="scientific">Danaus chrysippus</name>
    <name type="common">African queen</name>
    <dbReference type="NCBI Taxonomy" id="151541"/>
    <lineage>
        <taxon>Eukaryota</taxon>
        <taxon>Metazoa</taxon>
        <taxon>Ecdysozoa</taxon>
        <taxon>Arthropoda</taxon>
        <taxon>Hexapoda</taxon>
        <taxon>Insecta</taxon>
        <taxon>Pterygota</taxon>
        <taxon>Neoptera</taxon>
        <taxon>Endopterygota</taxon>
        <taxon>Lepidoptera</taxon>
        <taxon>Glossata</taxon>
        <taxon>Ditrysia</taxon>
        <taxon>Papilionoidea</taxon>
        <taxon>Nymphalidae</taxon>
        <taxon>Danainae</taxon>
        <taxon>Danaini</taxon>
        <taxon>Danaina</taxon>
        <taxon>Danaus</taxon>
        <taxon>Anosia</taxon>
    </lineage>
</organism>
<reference evidence="2" key="1">
    <citation type="submission" date="2021-09" db="EMBL/GenBank/DDBJ databases">
        <authorList>
            <person name="Martin H S."/>
        </authorList>
    </citation>
    <scope>NUCLEOTIDE SEQUENCE</scope>
</reference>
<dbReference type="OrthoDB" id="7467387at2759"/>
<evidence type="ECO:0000313" key="2">
    <source>
        <dbReference type="EMBL" id="CAG9558468.1"/>
    </source>
</evidence>
<accession>A0A8J2Q5G1</accession>
<keyword evidence="3" id="KW-1185">Reference proteome</keyword>
<comment type="caution">
    <text evidence="2">The sequence shown here is derived from an EMBL/GenBank/DDBJ whole genome shotgun (WGS) entry which is preliminary data.</text>
</comment>
<dbReference type="EMBL" id="CAKASE010000043">
    <property type="protein sequence ID" value="CAG9558468.1"/>
    <property type="molecule type" value="Genomic_DNA"/>
</dbReference>
<evidence type="ECO:0000256" key="1">
    <source>
        <dbReference type="SAM" id="MobiDB-lite"/>
    </source>
</evidence>
<feature type="compositionally biased region" description="Basic and acidic residues" evidence="1">
    <location>
        <begin position="69"/>
        <end position="86"/>
    </location>
</feature>
<gene>
    <name evidence="2" type="ORF">DCHRY22_LOCUS576</name>
</gene>
<feature type="region of interest" description="Disordered" evidence="1">
    <location>
        <begin position="1"/>
        <end position="42"/>
    </location>
</feature>
<feature type="compositionally biased region" description="Low complexity" evidence="1">
    <location>
        <begin position="15"/>
        <end position="42"/>
    </location>
</feature>
<feature type="region of interest" description="Disordered" evidence="1">
    <location>
        <begin position="57"/>
        <end position="92"/>
    </location>
</feature>
<dbReference type="AlphaFoldDB" id="A0A8J2Q5G1"/>
<evidence type="ECO:0000313" key="3">
    <source>
        <dbReference type="Proteomes" id="UP000789524"/>
    </source>
</evidence>
<sequence>MYSSVGSGSRGEGPGAVAAGAGLRPRPSPTTSISSSESSASSVVGATFHFLAMRQRGMAAPASASARPHQRETDEQRKREKRERAAPRASGVAGDRARPLALWRSVRRHSVYIGGGVVRALPLRSMGGGCSTPHKLCLPTWSDTYEAGAGWSDEPRPNLLLAINQWKYCRPYESRTLRLSVYN</sequence>
<protein>
    <submittedName>
        <fullName evidence="2">(African queen) hypothetical protein</fullName>
    </submittedName>
</protein>